<name>D7FRR0_ECTSI</name>
<feature type="region of interest" description="Disordered" evidence="1">
    <location>
        <begin position="1"/>
        <end position="24"/>
    </location>
</feature>
<feature type="region of interest" description="Disordered" evidence="1">
    <location>
        <begin position="45"/>
        <end position="116"/>
    </location>
</feature>
<feature type="region of interest" description="Disordered" evidence="1">
    <location>
        <begin position="616"/>
        <end position="673"/>
    </location>
</feature>
<keyword evidence="4" id="KW-1185">Reference proteome</keyword>
<dbReference type="AlphaFoldDB" id="D7FRR0"/>
<keyword evidence="2" id="KW-0812">Transmembrane</keyword>
<evidence type="ECO:0000256" key="1">
    <source>
        <dbReference type="SAM" id="MobiDB-lite"/>
    </source>
</evidence>
<feature type="region of interest" description="Disordered" evidence="1">
    <location>
        <begin position="287"/>
        <end position="312"/>
    </location>
</feature>
<feature type="compositionally biased region" description="Gly residues" evidence="1">
    <location>
        <begin position="46"/>
        <end position="71"/>
    </location>
</feature>
<feature type="compositionally biased region" description="Basic and acidic residues" evidence="1">
    <location>
        <begin position="287"/>
        <end position="300"/>
    </location>
</feature>
<dbReference type="Proteomes" id="UP000002630">
    <property type="component" value="Unassembled WGS sequence"/>
</dbReference>
<feature type="transmembrane region" description="Helical" evidence="2">
    <location>
        <begin position="159"/>
        <end position="178"/>
    </location>
</feature>
<feature type="region of interest" description="Disordered" evidence="1">
    <location>
        <begin position="250"/>
        <end position="274"/>
    </location>
</feature>
<reference evidence="3 4" key="1">
    <citation type="journal article" date="2010" name="Nature">
        <title>The Ectocarpus genome and the independent evolution of multicellularity in brown algae.</title>
        <authorList>
            <person name="Cock J.M."/>
            <person name="Sterck L."/>
            <person name="Rouze P."/>
            <person name="Scornet D."/>
            <person name="Allen A.E."/>
            <person name="Amoutzias G."/>
            <person name="Anthouard V."/>
            <person name="Artiguenave F."/>
            <person name="Aury J.M."/>
            <person name="Badger J.H."/>
            <person name="Beszteri B."/>
            <person name="Billiau K."/>
            <person name="Bonnet E."/>
            <person name="Bothwell J.H."/>
            <person name="Bowler C."/>
            <person name="Boyen C."/>
            <person name="Brownlee C."/>
            <person name="Carrano C.J."/>
            <person name="Charrier B."/>
            <person name="Cho G.Y."/>
            <person name="Coelho S.M."/>
            <person name="Collen J."/>
            <person name="Corre E."/>
            <person name="Da Silva C."/>
            <person name="Delage L."/>
            <person name="Delaroque N."/>
            <person name="Dittami S.M."/>
            <person name="Doulbeau S."/>
            <person name="Elias M."/>
            <person name="Farnham G."/>
            <person name="Gachon C.M."/>
            <person name="Gschloessl B."/>
            <person name="Heesch S."/>
            <person name="Jabbari K."/>
            <person name="Jubin C."/>
            <person name="Kawai H."/>
            <person name="Kimura K."/>
            <person name="Kloareg B."/>
            <person name="Kupper F.C."/>
            <person name="Lang D."/>
            <person name="Le Bail A."/>
            <person name="Leblanc C."/>
            <person name="Lerouge P."/>
            <person name="Lohr M."/>
            <person name="Lopez P.J."/>
            <person name="Martens C."/>
            <person name="Maumus F."/>
            <person name="Michel G."/>
            <person name="Miranda-Saavedra D."/>
            <person name="Morales J."/>
            <person name="Moreau H."/>
            <person name="Motomura T."/>
            <person name="Nagasato C."/>
            <person name="Napoli C.A."/>
            <person name="Nelson D.R."/>
            <person name="Nyvall-Collen P."/>
            <person name="Peters A.F."/>
            <person name="Pommier C."/>
            <person name="Potin P."/>
            <person name="Poulain J."/>
            <person name="Quesneville H."/>
            <person name="Read B."/>
            <person name="Rensing S.A."/>
            <person name="Ritter A."/>
            <person name="Rousvoal S."/>
            <person name="Samanta M."/>
            <person name="Samson G."/>
            <person name="Schroeder D.C."/>
            <person name="Segurens B."/>
            <person name="Strittmatter M."/>
            <person name="Tonon T."/>
            <person name="Tregear J.W."/>
            <person name="Valentin K."/>
            <person name="von Dassow P."/>
            <person name="Yamagishi T."/>
            <person name="Van de Peer Y."/>
            <person name="Wincker P."/>
        </authorList>
    </citation>
    <scope>NUCLEOTIDE SEQUENCE [LARGE SCALE GENOMIC DNA]</scope>
    <source>
        <strain evidence="4">Ec32 / CCAP1310/4</strain>
    </source>
</reference>
<feature type="transmembrane region" description="Helical" evidence="2">
    <location>
        <begin position="440"/>
        <end position="464"/>
    </location>
</feature>
<feature type="transmembrane region" description="Helical" evidence="2">
    <location>
        <begin position="347"/>
        <end position="368"/>
    </location>
</feature>
<feature type="compositionally biased region" description="Gly residues" evidence="1">
    <location>
        <begin position="713"/>
        <end position="727"/>
    </location>
</feature>
<dbReference type="OrthoDB" id="10335244at2759"/>
<feature type="transmembrane region" description="Helical" evidence="2">
    <location>
        <begin position="207"/>
        <end position="227"/>
    </location>
</feature>
<feature type="transmembrane region" description="Helical" evidence="2">
    <location>
        <begin position="561"/>
        <end position="581"/>
    </location>
</feature>
<feature type="transmembrane region" description="Helical" evidence="2">
    <location>
        <begin position="136"/>
        <end position="153"/>
    </location>
</feature>
<evidence type="ECO:0000313" key="3">
    <source>
        <dbReference type="EMBL" id="CBJ30851.1"/>
    </source>
</evidence>
<feature type="transmembrane region" description="Helical" evidence="2">
    <location>
        <begin position="415"/>
        <end position="434"/>
    </location>
</feature>
<organism evidence="3 4">
    <name type="scientific">Ectocarpus siliculosus</name>
    <name type="common">Brown alga</name>
    <name type="synonym">Conferva siliculosa</name>
    <dbReference type="NCBI Taxonomy" id="2880"/>
    <lineage>
        <taxon>Eukaryota</taxon>
        <taxon>Sar</taxon>
        <taxon>Stramenopiles</taxon>
        <taxon>Ochrophyta</taxon>
        <taxon>PX clade</taxon>
        <taxon>Phaeophyceae</taxon>
        <taxon>Ectocarpales</taxon>
        <taxon>Ectocarpaceae</taxon>
        <taxon>Ectocarpus</taxon>
    </lineage>
</organism>
<sequence>MRRIARTHWDADGPLDHRENLSPRSQQLDGEYLLPLACGDDSFGDHTGGGAGRGGGAGAGGAAGGDGGGGSSLASGMEAGISTGSPRAGGIGSVGAGVTSPRDRDVSGGGGGRKRGKRDRRRFFLRIHKFVFQKELALHFSMCILSIAIPFSLSGSPWLAAIPVCVWCFYNAMFVMGAKRASTVLPGFDRFKRSFVAAMEEFLPPRLVPVLSLSFLSVVIAVTLTAARLGGPPLCISSCRTCLGSWKHAHPATSPQGRGAAASTSGEASRSRSKFSPNIVGAFEGAKRGRDSAAAGDHRQAGGSGGGGENFWVEADRASPARGSQRAKSGEACGYANGKELLAYYTVSQSAILIYLAVMTGLLTCLAWKVSEEELAQRQAAESRLKGQNPRAFELRERMILEHGRPGSSVRPETTCPWLMFGLVAACTFTLIGWRKWGDLPVTAVTVVVIGANVTTTLASVLMLHVGFHGRLIALYQGNLQRVQFLSKLLREGTSKAEEPWVHAAEAWWFLRSFVLREDLSLDYDVGGLGVSATFFIVLASFVVAIAQIVREGLDAMLNPPGSYCAYASVYLTVCLIRIFGLATKTYLEQQLHVGIIQDYIDNLVAIAAKTASSSASELKKERGQPSPSLAPSLTAGTSATTSTTTASAVAAERGAADNAAHPNAANSVSEPSPANASLLAAARAAVTGTSALGDAGGRRDTRDRSPKAAEDGGSGGGARGIGGAGNEGEALLHPAQEAMRRMIVHIDTLDPYPCVLGIPVKPALFATSKVYVFGCFAVISVKLMYDVISGIV</sequence>
<feature type="compositionally biased region" description="Basic and acidic residues" evidence="1">
    <location>
        <begin position="7"/>
        <end position="21"/>
    </location>
</feature>
<accession>D7FRR0</accession>
<dbReference type="InParanoid" id="D7FRR0"/>
<dbReference type="EMBL" id="FN649760">
    <property type="protein sequence ID" value="CBJ30851.1"/>
    <property type="molecule type" value="Genomic_DNA"/>
</dbReference>
<feature type="compositionally biased region" description="Low complexity" evidence="1">
    <location>
        <begin position="630"/>
        <end position="673"/>
    </location>
</feature>
<feature type="transmembrane region" description="Helical" evidence="2">
    <location>
        <begin position="526"/>
        <end position="549"/>
    </location>
</feature>
<protein>
    <submittedName>
        <fullName evidence="3">Uncharacterized protein</fullName>
    </submittedName>
</protein>
<feature type="region of interest" description="Disordered" evidence="1">
    <location>
        <begin position="691"/>
        <end position="729"/>
    </location>
</feature>
<proteinExistence type="predicted"/>
<evidence type="ECO:0000256" key="2">
    <source>
        <dbReference type="SAM" id="Phobius"/>
    </source>
</evidence>
<keyword evidence="2" id="KW-1133">Transmembrane helix</keyword>
<feature type="compositionally biased region" description="Basic and acidic residues" evidence="1">
    <location>
        <begin position="697"/>
        <end position="711"/>
    </location>
</feature>
<evidence type="ECO:0000313" key="4">
    <source>
        <dbReference type="Proteomes" id="UP000002630"/>
    </source>
</evidence>
<gene>
    <name evidence="3" type="ORF">Esi_0217_0035</name>
</gene>
<keyword evidence="2" id="KW-0472">Membrane</keyword>